<dbReference type="SMART" id="SM00105">
    <property type="entry name" value="ArfGap"/>
    <property type="match status" value="1"/>
</dbReference>
<evidence type="ECO:0000256" key="4">
    <source>
        <dbReference type="ARBA" id="ARBA00023043"/>
    </source>
</evidence>
<dbReference type="InterPro" id="IPR011993">
    <property type="entry name" value="PH-like_dom_sf"/>
</dbReference>
<proteinExistence type="predicted"/>
<evidence type="ECO:0000313" key="10">
    <source>
        <dbReference type="Ensembl" id="ENSGACP00000006451.2"/>
    </source>
</evidence>
<dbReference type="CDD" id="cd08835">
    <property type="entry name" value="ArfGap_ACAP"/>
    <property type="match status" value="1"/>
</dbReference>
<dbReference type="PANTHER" id="PTHR23180:SF402">
    <property type="entry name" value="ARF-GAP WITH COILED-COIL, ANK REPEAT AND PH DOMAIN-CONTAINING PROTEIN"/>
    <property type="match status" value="1"/>
</dbReference>
<dbReference type="OMA" id="GCIDMAY"/>
<dbReference type="InterPro" id="IPR001164">
    <property type="entry name" value="ArfGAP_dom"/>
</dbReference>
<dbReference type="InterPro" id="IPR027267">
    <property type="entry name" value="AH/BAR_dom_sf"/>
</dbReference>
<dbReference type="SUPFAM" id="SSF48403">
    <property type="entry name" value="Ankyrin repeat"/>
    <property type="match status" value="1"/>
</dbReference>
<comment type="domain">
    <text evidence="7">PH domain binds phospholipids including phosphatidic acid, phosphatidylinositol 3-phosphate, phosphatidylinositol 3,5-bisphosphate (PIP2) and phosphatidylinositol 3,4,5-trisphosphate (PIP3). May mediate protein binding to PIP2 or PIP3 containing membranes.</text>
</comment>
<evidence type="ECO:0000259" key="9">
    <source>
        <dbReference type="PROSITE" id="PS50115"/>
    </source>
</evidence>
<feature type="domain" description="Arf-GAP" evidence="9">
    <location>
        <begin position="364"/>
        <end position="486"/>
    </location>
</feature>
<dbReference type="FunFam" id="1.10.220.150:FF:000007">
    <property type="entry name" value="Arf-GAP with coiled-coil, ANK repeat and PH domain-containing protein 2"/>
    <property type="match status" value="1"/>
</dbReference>
<dbReference type="STRING" id="69293.ENSGACP00000006451"/>
<dbReference type="InterPro" id="IPR045258">
    <property type="entry name" value="ACAP1/2/3-like"/>
</dbReference>
<keyword evidence="11" id="KW-1185">Reference proteome</keyword>
<comment type="subcellular location">
    <subcellularLocation>
        <location evidence="7">Endosome membrane</location>
        <topology evidence="7">Peripheral membrane protein</topology>
    </subcellularLocation>
</comment>
<dbReference type="SUPFAM" id="SSF103657">
    <property type="entry name" value="BAR/IMD domain-like"/>
    <property type="match status" value="1"/>
</dbReference>
<feature type="repeat" description="ANK" evidence="5">
    <location>
        <begin position="522"/>
        <end position="554"/>
    </location>
</feature>
<dbReference type="Pfam" id="PF12796">
    <property type="entry name" value="Ank_2"/>
    <property type="match status" value="1"/>
</dbReference>
<dbReference type="SUPFAM" id="SSF57863">
    <property type="entry name" value="ArfGap/RecO-like zinc finger"/>
    <property type="match status" value="1"/>
</dbReference>
<dbReference type="InterPro" id="IPR037278">
    <property type="entry name" value="ARFGAP/RecO"/>
</dbReference>
<dbReference type="Pfam" id="PF01412">
    <property type="entry name" value="ArfGap"/>
    <property type="match status" value="1"/>
</dbReference>
<dbReference type="InParanoid" id="G3NM88"/>
<dbReference type="PROSITE" id="PS50088">
    <property type="entry name" value="ANK_REPEAT"/>
    <property type="match status" value="1"/>
</dbReference>
<name>G3NM88_GASAC</name>
<dbReference type="InterPro" id="IPR001849">
    <property type="entry name" value="PH_domain"/>
</dbReference>
<dbReference type="AlphaFoldDB" id="G3NM88"/>
<feature type="domain" description="PH" evidence="8">
    <location>
        <begin position="247"/>
        <end position="338"/>
    </location>
</feature>
<evidence type="ECO:0000256" key="7">
    <source>
        <dbReference type="RuleBase" id="RU369028"/>
    </source>
</evidence>
<dbReference type="GeneTree" id="ENSGT00940000156389"/>
<keyword evidence="7" id="KW-0967">Endosome</keyword>
<keyword evidence="7" id="KW-0343">GTPase activation</keyword>
<keyword evidence="4 5" id="KW-0040">ANK repeat</keyword>
<dbReference type="PRINTS" id="PR00405">
    <property type="entry name" value="REVINTRACTNG"/>
</dbReference>
<reference evidence="10" key="3">
    <citation type="submission" date="2025-09" db="UniProtKB">
        <authorList>
            <consortium name="Ensembl"/>
        </authorList>
    </citation>
    <scope>IDENTIFICATION</scope>
</reference>
<keyword evidence="1 7" id="KW-0479">Metal-binding</keyword>
<dbReference type="Pfam" id="PF00169">
    <property type="entry name" value="PH"/>
    <property type="match status" value="1"/>
</dbReference>
<keyword evidence="2 6" id="KW-0863">Zinc-finger</keyword>
<dbReference type="PROSITE" id="PS50297">
    <property type="entry name" value="ANK_REP_REGION"/>
    <property type="match status" value="1"/>
</dbReference>
<dbReference type="Gene3D" id="2.30.29.30">
    <property type="entry name" value="Pleckstrin-homology domain (PH domain)/Phosphotyrosine-binding domain (PTB)"/>
    <property type="match status" value="1"/>
</dbReference>
<dbReference type="Gene3D" id="1.10.220.150">
    <property type="entry name" value="Arf GTPase activating protein"/>
    <property type="match status" value="1"/>
</dbReference>
<evidence type="ECO:0000256" key="2">
    <source>
        <dbReference type="ARBA" id="ARBA00022771"/>
    </source>
</evidence>
<evidence type="ECO:0000256" key="5">
    <source>
        <dbReference type="PROSITE-ProRule" id="PRU00023"/>
    </source>
</evidence>
<dbReference type="Gene3D" id="1.25.40.20">
    <property type="entry name" value="Ankyrin repeat-containing domain"/>
    <property type="match status" value="1"/>
</dbReference>
<comment type="domain">
    <text evidence="7">The BAR domain mediates homodimerization, it can neither bind membrane nor impart curvature, but instead requires the neighboring PH domain to achieve these functions.</text>
</comment>
<dbReference type="InterPro" id="IPR036770">
    <property type="entry name" value="Ankyrin_rpt-contain_sf"/>
</dbReference>
<dbReference type="InterPro" id="IPR004148">
    <property type="entry name" value="BAR_dom"/>
</dbReference>
<dbReference type="PROSITE" id="PS50115">
    <property type="entry name" value="ARFGAP"/>
    <property type="match status" value="1"/>
</dbReference>
<dbReference type="InterPro" id="IPR002110">
    <property type="entry name" value="Ankyrin_rpt"/>
</dbReference>
<dbReference type="eggNOG" id="KOG0521">
    <property type="taxonomic scope" value="Eukaryota"/>
</dbReference>
<evidence type="ECO:0000256" key="6">
    <source>
        <dbReference type="PROSITE-ProRule" id="PRU00288"/>
    </source>
</evidence>
<protein>
    <recommendedName>
        <fullName evidence="7">Arf-GAP with coiled-coil, ANK repeat and PH domain-containing protein</fullName>
        <shortName evidence="7">Cnt-b</shortName>
    </recommendedName>
    <alternativeName>
        <fullName evidence="7">Centaurin-beta</fullName>
    </alternativeName>
</protein>
<evidence type="ECO:0000256" key="3">
    <source>
        <dbReference type="ARBA" id="ARBA00022833"/>
    </source>
</evidence>
<reference evidence="10 11" key="1">
    <citation type="journal article" date="2021" name="G3 (Bethesda)">
        <title>Improved contiguity of the threespine stickleback genome using long-read sequencing.</title>
        <authorList>
            <person name="Nath S."/>
            <person name="Shaw D.E."/>
            <person name="White M.A."/>
        </authorList>
    </citation>
    <scope>NUCLEOTIDE SEQUENCE [LARGE SCALE GENOMIC DNA]</scope>
    <source>
        <strain evidence="10 11">Lake Benthic</strain>
    </source>
</reference>
<dbReference type="GO" id="GO:0008270">
    <property type="term" value="F:zinc ion binding"/>
    <property type="evidence" value="ECO:0007669"/>
    <property type="project" value="UniProtKB-KW"/>
</dbReference>
<dbReference type="Ensembl" id="ENSGACT00000006468.2">
    <property type="protein sequence ID" value="ENSGACP00000006451.2"/>
    <property type="gene ID" value="ENSGACG00000004876.2"/>
</dbReference>
<dbReference type="Proteomes" id="UP000007635">
    <property type="component" value="Chromosome I"/>
</dbReference>
<evidence type="ECO:0000313" key="11">
    <source>
        <dbReference type="Proteomes" id="UP000007635"/>
    </source>
</evidence>
<dbReference type="PROSITE" id="PS50003">
    <property type="entry name" value="PH_DOMAIN"/>
    <property type="match status" value="1"/>
</dbReference>
<accession>G3NM88</accession>
<sequence>MDSLLDFEECVRDSPHFRDLIGPSSVSLTNQVMKLCGKMVEAGQAYNAANQLFLTGLAELSAHNKTDDVITNCLSQFNQGLQEVVSFHSMLFDQTQRAIGQQLTNLCTQFLPQLVETRREFVRIGEDLETAAVKSAERASHLLLATRKCYQHFALDYCLQLNTFKAQQRVDILNSMFSFVHAQFTFFHQGFDLLRDLEPAMKTMAAQLSQLSAECAAQRKQLENKHLLVQQRDASGEQTVSPCPNSDAIISGFLFKRSRRKPKTWKRYTDNQLLYRKSPREEPLVLFEDLRLCAVKSTEHTERRFCLELLSIKKCCALQADSDLVKRSWLGALQGSIDFAYGDAGSQPREAPPLSPGPSPAQRPAALAVALGGPGNQRCCDCGEEEPRWASINLGVTMCIQCSGIHRSLGVHLSKVRSLTLDSWEAEQLKLLCILGNDVMNQIYEARCSEEGRVKPGADSPRAEKETWIKEKYVHKRFLRTDGEDVAAGLRLYRAAAAGDLVAMAMALAQGAPVNGSIDEEAGRTPLIGAAVGGSMSACEFLLLNGANVNHRDLRGQGALHAAATAGHTG</sequence>
<comment type="activity regulation">
    <text evidence="7">GAP activity stimulated by phosphatidylinositol 4,5-bisphosphate (PIP2) and phosphatidic acid.</text>
</comment>
<dbReference type="GO" id="GO:0010008">
    <property type="term" value="C:endosome membrane"/>
    <property type="evidence" value="ECO:0007669"/>
    <property type="project" value="UniProtKB-SubCell"/>
</dbReference>
<keyword evidence="3 7" id="KW-0862">Zinc</keyword>
<organism evidence="10 11">
    <name type="scientific">Gasterosteus aculeatus aculeatus</name>
    <name type="common">three-spined stickleback</name>
    <dbReference type="NCBI Taxonomy" id="481459"/>
    <lineage>
        <taxon>Eukaryota</taxon>
        <taxon>Metazoa</taxon>
        <taxon>Chordata</taxon>
        <taxon>Craniata</taxon>
        <taxon>Vertebrata</taxon>
        <taxon>Euteleostomi</taxon>
        <taxon>Actinopterygii</taxon>
        <taxon>Neopterygii</taxon>
        <taxon>Teleostei</taxon>
        <taxon>Neoteleostei</taxon>
        <taxon>Acanthomorphata</taxon>
        <taxon>Eupercaria</taxon>
        <taxon>Perciformes</taxon>
        <taxon>Cottioidei</taxon>
        <taxon>Gasterosteales</taxon>
        <taxon>Gasterosteidae</taxon>
        <taxon>Gasterosteus</taxon>
    </lineage>
</organism>
<evidence type="ECO:0000256" key="1">
    <source>
        <dbReference type="ARBA" id="ARBA00022723"/>
    </source>
</evidence>
<dbReference type="SUPFAM" id="SSF50729">
    <property type="entry name" value="PH domain-like"/>
    <property type="match status" value="1"/>
</dbReference>
<dbReference type="Gene3D" id="1.20.1270.60">
    <property type="entry name" value="Arfaptin homology (AH) domain/BAR domain"/>
    <property type="match status" value="1"/>
</dbReference>
<dbReference type="InterPro" id="IPR038508">
    <property type="entry name" value="ArfGAP_dom_sf"/>
</dbReference>
<reference evidence="10" key="2">
    <citation type="submission" date="2025-08" db="UniProtKB">
        <authorList>
            <consortium name="Ensembl"/>
        </authorList>
    </citation>
    <scope>IDENTIFICATION</scope>
</reference>
<dbReference type="PANTHER" id="PTHR23180">
    <property type="entry name" value="CENTAURIN/ARF"/>
    <property type="match status" value="1"/>
</dbReference>
<dbReference type="Bgee" id="ENSGACG00000004876">
    <property type="expression patterns" value="Expressed in telencephalon and 13 other cell types or tissues"/>
</dbReference>
<keyword evidence="7" id="KW-0677">Repeat</keyword>
<comment type="function">
    <text evidence="7">GTPase-activating protein for the ADP ribosylation factor family.</text>
</comment>
<dbReference type="SMART" id="SM00233">
    <property type="entry name" value="PH"/>
    <property type="match status" value="1"/>
</dbReference>
<dbReference type="GO" id="GO:0005096">
    <property type="term" value="F:GTPase activator activity"/>
    <property type="evidence" value="ECO:0007669"/>
    <property type="project" value="UniProtKB-KW"/>
</dbReference>
<dbReference type="Pfam" id="PF16746">
    <property type="entry name" value="BAR_3"/>
    <property type="match status" value="1"/>
</dbReference>
<evidence type="ECO:0000259" key="8">
    <source>
        <dbReference type="PROSITE" id="PS50003"/>
    </source>
</evidence>